<evidence type="ECO:0000313" key="2">
    <source>
        <dbReference type="EMBL" id="RNI33329.1"/>
    </source>
</evidence>
<dbReference type="RefSeq" id="WP_123122425.1">
    <property type="nucleotide sequence ID" value="NZ_RJJR01000022.1"/>
</dbReference>
<accession>A0A3M9N6E4</accession>
<evidence type="ECO:0000256" key="1">
    <source>
        <dbReference type="SAM" id="Phobius"/>
    </source>
</evidence>
<evidence type="ECO:0000313" key="3">
    <source>
        <dbReference type="Proteomes" id="UP000267223"/>
    </source>
</evidence>
<feature type="transmembrane region" description="Helical" evidence="1">
    <location>
        <begin position="39"/>
        <end position="56"/>
    </location>
</feature>
<sequence length="65" mass="7418">MYKKLNNLGFVIGTFFIIISLILLIGGLLSDALDNTLDYYTGFSFLVFGFLMAFFNRKNDVPLRD</sequence>
<protein>
    <submittedName>
        <fullName evidence="2">Uncharacterized protein</fullName>
    </submittedName>
</protein>
<dbReference type="AlphaFoldDB" id="A0A3M9N6E4"/>
<reference evidence="2 3" key="1">
    <citation type="submission" date="2018-11" db="EMBL/GenBank/DDBJ databases">
        <title>Draft genome sequence of Ferruginibacter sp. BO-59.</title>
        <authorList>
            <person name="Im W.T."/>
        </authorList>
    </citation>
    <scope>NUCLEOTIDE SEQUENCE [LARGE SCALE GENOMIC DNA]</scope>
    <source>
        <strain evidence="2 3">BO-59</strain>
    </source>
</reference>
<feature type="transmembrane region" description="Helical" evidence="1">
    <location>
        <begin position="7"/>
        <end position="27"/>
    </location>
</feature>
<organism evidence="2 3">
    <name type="scientific">Hanamia caeni</name>
    <dbReference type="NCBI Taxonomy" id="2294116"/>
    <lineage>
        <taxon>Bacteria</taxon>
        <taxon>Pseudomonadati</taxon>
        <taxon>Bacteroidota</taxon>
        <taxon>Chitinophagia</taxon>
        <taxon>Chitinophagales</taxon>
        <taxon>Chitinophagaceae</taxon>
        <taxon>Hanamia</taxon>
    </lineage>
</organism>
<keyword evidence="1" id="KW-0812">Transmembrane</keyword>
<dbReference type="OrthoDB" id="680624at2"/>
<name>A0A3M9N6E4_9BACT</name>
<keyword evidence="1" id="KW-0472">Membrane</keyword>
<keyword evidence="3" id="KW-1185">Reference proteome</keyword>
<gene>
    <name evidence="2" type="ORF">EFY79_19455</name>
</gene>
<dbReference type="EMBL" id="RJJR01000022">
    <property type="protein sequence ID" value="RNI33329.1"/>
    <property type="molecule type" value="Genomic_DNA"/>
</dbReference>
<comment type="caution">
    <text evidence="2">The sequence shown here is derived from an EMBL/GenBank/DDBJ whole genome shotgun (WGS) entry which is preliminary data.</text>
</comment>
<keyword evidence="1" id="KW-1133">Transmembrane helix</keyword>
<dbReference type="Proteomes" id="UP000267223">
    <property type="component" value="Unassembled WGS sequence"/>
</dbReference>
<proteinExistence type="predicted"/>